<sequence>MKVTTTRIHILILLSYFFSACTKTEPKEVVPRIPMIEEKIQQMSIEEKVGQTAQITLDVLTKGDNIYSSYEPITLDSQRVKEALVDYHVGSILNTANGKALPREKWSEIIASLQEVAMHDTKSQVPILYGVDAIHGATYTEAAILFPQEISQAATWEPGLTYEANRLTAYQVRASGIPWTFSPVLDLGNDPRWARIWETYGEDPYLVTKMGEAAVLGYQGDDANHIDSLHVAACLKHFFCYASNSGKDRTPKDISISTLHDTFLVPFKNAIEKGALSVMINSGIINGIPVHANKEILTHLLKKELRFDGLVVTDWADIENLYQRDRVAKDHKEAICMAINAGVDLSMIPYDYKRYCTLLTELVKEKRVSMERLDDAVRRNLLMKYRLDLFDNPVTRSKEYPEFNAIDSHEVAYQGAAEAITLLKNQKEILPLSKEAKVFITGPNANTLRPLLGGWSYSWQGDKADRFGDMDQTILAAAKRTFGKNNVDYLPTVTYTSGRYDSETVINMNQVIRRAKAADYILLCLGENSYTEKPGDLHSLMLSENQQALALEAAKSGKPVILVLSEGRPRIIRNIEPKMNAIVQTYISGIYTANALMDILTGEVNPSGKLPYTYPMYGNSLTVYNHKHSEESKTPEGMYDYSGGFYPQYPFGFGLSYTKFKYTDLKISSATLHAGEKIRVEVAVKNVGERTGKEVVQLYTSDHYASITPDVKRLRAFQKIELKPNESKKVVFELSVKDISFVLENGQRIAEKGAFSIQIEKLKQEFALEETVSFEKL</sequence>
<protein>
    <submittedName>
        <fullName evidence="1">Glycoside hydrolase family 3 C-terminal domain-containing protein</fullName>
    </submittedName>
</protein>
<proteinExistence type="predicted"/>
<organism evidence="1 2">
    <name type="scientific">Halosquirtibacter laminarini</name>
    <dbReference type="NCBI Taxonomy" id="3374600"/>
    <lineage>
        <taxon>Bacteria</taxon>
        <taxon>Pseudomonadati</taxon>
        <taxon>Bacteroidota</taxon>
        <taxon>Bacteroidia</taxon>
        <taxon>Marinilabiliales</taxon>
        <taxon>Prolixibacteraceae</taxon>
        <taxon>Halosquirtibacter</taxon>
    </lineage>
</organism>
<reference evidence="1" key="1">
    <citation type="submission" date="2021-08" db="EMBL/GenBank/DDBJ databases">
        <title>Novel anaerobic bacterium isolated from sea squirt in East Sea, Republic of Korea.</title>
        <authorList>
            <person name="Nguyen T.H."/>
            <person name="Li Z."/>
            <person name="Lee Y.-J."/>
            <person name="Ko J."/>
            <person name="Kim S.-G."/>
        </authorList>
    </citation>
    <scope>NUCLEOTIDE SEQUENCE</scope>
    <source>
        <strain evidence="1">KCTC 25031</strain>
    </source>
</reference>
<evidence type="ECO:0000313" key="2">
    <source>
        <dbReference type="Proteomes" id="UP000826212"/>
    </source>
</evidence>
<dbReference type="Proteomes" id="UP000826212">
    <property type="component" value="Chromosome"/>
</dbReference>
<name>A0AC61NBH4_9BACT</name>
<accession>A0AC61NBH4</accession>
<dbReference type="EMBL" id="CP081303">
    <property type="protein sequence ID" value="QZE12803.1"/>
    <property type="molecule type" value="Genomic_DNA"/>
</dbReference>
<keyword evidence="1" id="KW-0378">Hydrolase</keyword>
<keyword evidence="2" id="KW-1185">Reference proteome</keyword>
<evidence type="ECO:0000313" key="1">
    <source>
        <dbReference type="EMBL" id="QZE12803.1"/>
    </source>
</evidence>
<gene>
    <name evidence="1" type="ORF">K4L44_09400</name>
</gene>